<evidence type="ECO:0000256" key="4">
    <source>
        <dbReference type="ARBA" id="ARBA00022989"/>
    </source>
</evidence>
<keyword evidence="5 6" id="KW-0472">Membrane</keyword>
<evidence type="ECO:0000313" key="8">
    <source>
        <dbReference type="EMBL" id="MFD2648072.1"/>
    </source>
</evidence>
<evidence type="ECO:0000256" key="6">
    <source>
        <dbReference type="SAM" id="Phobius"/>
    </source>
</evidence>
<protein>
    <submittedName>
        <fullName evidence="8">DUF3817 domain-containing protein</fullName>
    </submittedName>
</protein>
<comment type="caution">
    <text evidence="8">The sequence shown here is derived from an EMBL/GenBank/DDBJ whole genome shotgun (WGS) entry which is preliminary data.</text>
</comment>
<evidence type="ECO:0000256" key="2">
    <source>
        <dbReference type="ARBA" id="ARBA00022475"/>
    </source>
</evidence>
<accession>A0ABW5QKJ7</accession>
<evidence type="ECO:0000313" key="9">
    <source>
        <dbReference type="Proteomes" id="UP001597521"/>
    </source>
</evidence>
<proteinExistence type="predicted"/>
<name>A0ABW5QKJ7_9HYPH</name>
<dbReference type="InterPro" id="IPR023845">
    <property type="entry name" value="DUF3817_TM"/>
</dbReference>
<keyword evidence="4 6" id="KW-1133">Transmembrane helix</keyword>
<feature type="transmembrane region" description="Helical" evidence="6">
    <location>
        <begin position="7"/>
        <end position="30"/>
    </location>
</feature>
<keyword evidence="2" id="KW-1003">Cell membrane</keyword>
<organism evidence="8 9">
    <name type="scientific">Devosia albogilva</name>
    <dbReference type="NCBI Taxonomy" id="429726"/>
    <lineage>
        <taxon>Bacteria</taxon>
        <taxon>Pseudomonadati</taxon>
        <taxon>Pseudomonadota</taxon>
        <taxon>Alphaproteobacteria</taxon>
        <taxon>Hyphomicrobiales</taxon>
        <taxon>Devosiaceae</taxon>
        <taxon>Devosia</taxon>
    </lineage>
</organism>
<keyword evidence="3 6" id="KW-0812">Transmembrane</keyword>
<sequence length="96" mass="10817">MIRIFRYIALFEGLTAVALFFVAMPAKYWFGNPTLVPPIGAIHGFAFVAYMLAMVVCLPGRWLSVRNWLTTFASGFVPGASFFNDRMLRRHELVAA</sequence>
<gene>
    <name evidence="8" type="ORF">ACFSX5_09740</name>
</gene>
<dbReference type="PANTHER" id="PTHR40077:SF1">
    <property type="entry name" value="MEMBRANE PROTEIN"/>
    <property type="match status" value="1"/>
</dbReference>
<dbReference type="EMBL" id="JBHUNP010000001">
    <property type="protein sequence ID" value="MFD2648072.1"/>
    <property type="molecule type" value="Genomic_DNA"/>
</dbReference>
<dbReference type="Pfam" id="PF12823">
    <property type="entry name" value="DUF3817"/>
    <property type="match status" value="1"/>
</dbReference>
<evidence type="ECO:0000256" key="1">
    <source>
        <dbReference type="ARBA" id="ARBA00004651"/>
    </source>
</evidence>
<dbReference type="NCBIfam" id="TIGR03954">
    <property type="entry name" value="integ_memb_HG"/>
    <property type="match status" value="1"/>
</dbReference>
<evidence type="ECO:0000256" key="3">
    <source>
        <dbReference type="ARBA" id="ARBA00022692"/>
    </source>
</evidence>
<dbReference type="RefSeq" id="WP_386833144.1">
    <property type="nucleotide sequence ID" value="NZ_JBHUNP010000001.1"/>
</dbReference>
<evidence type="ECO:0000259" key="7">
    <source>
        <dbReference type="Pfam" id="PF12823"/>
    </source>
</evidence>
<dbReference type="PANTHER" id="PTHR40077">
    <property type="entry name" value="MEMBRANE PROTEIN-RELATED"/>
    <property type="match status" value="1"/>
</dbReference>
<reference evidence="9" key="1">
    <citation type="journal article" date="2019" name="Int. J. Syst. Evol. Microbiol.">
        <title>The Global Catalogue of Microorganisms (GCM) 10K type strain sequencing project: providing services to taxonomists for standard genome sequencing and annotation.</title>
        <authorList>
            <consortium name="The Broad Institute Genomics Platform"/>
            <consortium name="The Broad Institute Genome Sequencing Center for Infectious Disease"/>
            <person name="Wu L."/>
            <person name="Ma J."/>
        </authorList>
    </citation>
    <scope>NUCLEOTIDE SEQUENCE [LARGE SCALE GENOMIC DNA]</scope>
    <source>
        <strain evidence="9">CCM 7427</strain>
    </source>
</reference>
<evidence type="ECO:0000256" key="5">
    <source>
        <dbReference type="ARBA" id="ARBA00023136"/>
    </source>
</evidence>
<feature type="domain" description="DUF3817" evidence="7">
    <location>
        <begin position="3"/>
        <end position="90"/>
    </location>
</feature>
<comment type="subcellular location">
    <subcellularLocation>
        <location evidence="1">Cell membrane</location>
        <topology evidence="1">Multi-pass membrane protein</topology>
    </subcellularLocation>
</comment>
<feature type="transmembrane region" description="Helical" evidence="6">
    <location>
        <begin position="36"/>
        <end position="58"/>
    </location>
</feature>
<keyword evidence="9" id="KW-1185">Reference proteome</keyword>
<dbReference type="Proteomes" id="UP001597521">
    <property type="component" value="Unassembled WGS sequence"/>
</dbReference>